<feature type="coiled-coil region" evidence="1">
    <location>
        <begin position="806"/>
        <end position="846"/>
    </location>
</feature>
<keyword evidence="1" id="KW-0175">Coiled coil</keyword>
<dbReference type="PANTHER" id="PTHR34415:SF1">
    <property type="entry name" value="INTEGRASE CATALYTIC DOMAIN-CONTAINING PROTEIN"/>
    <property type="match status" value="1"/>
</dbReference>
<organism evidence="2 3">
    <name type="scientific">Ambispora leptoticha</name>
    <dbReference type="NCBI Taxonomy" id="144679"/>
    <lineage>
        <taxon>Eukaryota</taxon>
        <taxon>Fungi</taxon>
        <taxon>Fungi incertae sedis</taxon>
        <taxon>Mucoromycota</taxon>
        <taxon>Glomeromycotina</taxon>
        <taxon>Glomeromycetes</taxon>
        <taxon>Archaeosporales</taxon>
        <taxon>Ambisporaceae</taxon>
        <taxon>Ambispora</taxon>
    </lineage>
</organism>
<gene>
    <name evidence="2" type="ORF">ALEPTO_LOCUS7742</name>
</gene>
<dbReference type="SUPFAM" id="SSF52540">
    <property type="entry name" value="P-loop containing nucleoside triphosphate hydrolases"/>
    <property type="match status" value="1"/>
</dbReference>
<protein>
    <submittedName>
        <fullName evidence="2">3204_t:CDS:1</fullName>
    </submittedName>
</protein>
<keyword evidence="3" id="KW-1185">Reference proteome</keyword>
<dbReference type="InterPro" id="IPR027417">
    <property type="entry name" value="P-loop_NTPase"/>
</dbReference>
<evidence type="ECO:0000313" key="3">
    <source>
        <dbReference type="Proteomes" id="UP000789508"/>
    </source>
</evidence>
<dbReference type="EMBL" id="CAJVPS010003601">
    <property type="protein sequence ID" value="CAG8591872.1"/>
    <property type="molecule type" value="Genomic_DNA"/>
</dbReference>
<name>A0A9N9C5A5_9GLOM</name>
<evidence type="ECO:0000256" key="1">
    <source>
        <dbReference type="SAM" id="Coils"/>
    </source>
</evidence>
<sequence length="1101" mass="127408">ITIGQSDLMLAIVSQRDMPMESDNMASLEYIKFVRQYWRDHPDADDNEVLQEYNKTQQGSVSLSDPGRIQRLREQFGYTPRLGGIGGTTYREEAFTNFEGVDVNSKLTCKRLETVTKLHSHLQNVRFLLVRSPPMSGKTSLAQLYENYLLTTHDELRIFRMSLIWLRKEGSNWDFTQQFEDYMGGVSWDTFVRECDQVQTILIMDEIQVLYKPEGVSTCLFGGDRFWDTVKRVLQGGGLHIVTFASYGYRGAYSGPGYLKTISPFDLDEINTWNFEDVRYTEQEYADFFDVFCRSNLKLVPEGDFPRLANYVKEATKCHPGLVSFVLNDIVLRFRQQLNQGVEPLTFEKIFKFFQTDDFYRGVKRTRACHEVIVISEERHLIDKVLFQPGGIDTRSAVADRLVKTNVLSDFRQGYQLRNRKLDFISPLVRAAYLQERLGSRTHVHTLPNSFEDFIKKVFELMSSETFKKTLCVGRDGRLLERVWQMEFYHAARKLLPKDVHISPDVGAVFALEGWVDFYVDDEHDWMIELVRDGEDLEKHREKMKKDGLYGSILKCAKHHAIVDIRSGVGRPHNLKSGVIYVVCSQDFSRVEICINSIWEKVRLCGSGDLYTELGCNCGCSKIIPRERFAELREAFQALSKSEQDIFLMAQLKAMNAEEITAIRRIGRTHLENVRNHLVTNGIIPRIHGNIKRVPRWKTKITIDITIVTAVKNFLENYAEIHGLPSPGRNVNRVTQSLTLLPAETSYKSVYRDFIAGLENDSTLKLLKYDAFRKLWHQLTPYIQIMSPRTDLCDTCQHFRNGLQYNARKEEEAKDLLKKFKEHLVKAKLERNYYNKNTKLAEQQRKLVDEQFIIRAQNVHVPHSDQQVSKIYYLSPRKVHLFGIQDEAVREQINYVLDEDEIIGKGPNGTLSMCDGSFGLIKKLYRKTTVDCVDHIVEVVKKSSTAGLNKAQCYGNGKGFQYLDFNFVLGIFFKKLNGLQKYQHFLFEATNPGIVKAQMVANGAFTEFNLLKTRKASVSEITKEIKSFFILILTPPPLDYKRQECLYKNIRPFVRDEFKDITCPKLVYAKFSKLSLDNFYMSITTLYELIKQKSQELGRFL</sequence>
<reference evidence="2" key="1">
    <citation type="submission" date="2021-06" db="EMBL/GenBank/DDBJ databases">
        <authorList>
            <person name="Kallberg Y."/>
            <person name="Tangrot J."/>
            <person name="Rosling A."/>
        </authorList>
    </citation>
    <scope>NUCLEOTIDE SEQUENCE</scope>
    <source>
        <strain evidence="2">FL130A</strain>
    </source>
</reference>
<dbReference type="AlphaFoldDB" id="A0A9N9C5A5"/>
<dbReference type="Proteomes" id="UP000789508">
    <property type="component" value="Unassembled WGS sequence"/>
</dbReference>
<dbReference type="PANTHER" id="PTHR34415">
    <property type="entry name" value="INTEGRASE CATALYTIC DOMAIN-CONTAINING PROTEIN"/>
    <property type="match status" value="1"/>
</dbReference>
<comment type="caution">
    <text evidence="2">The sequence shown here is derived from an EMBL/GenBank/DDBJ whole genome shotgun (WGS) entry which is preliminary data.</text>
</comment>
<dbReference type="OrthoDB" id="2415221at2759"/>
<evidence type="ECO:0000313" key="2">
    <source>
        <dbReference type="EMBL" id="CAG8591872.1"/>
    </source>
</evidence>
<accession>A0A9N9C5A5</accession>
<proteinExistence type="predicted"/>
<feature type="non-terminal residue" evidence="2">
    <location>
        <position position="1"/>
    </location>
</feature>